<dbReference type="GO" id="GO:0000150">
    <property type="term" value="F:DNA strand exchange activity"/>
    <property type="evidence" value="ECO:0007669"/>
    <property type="project" value="InterPro"/>
</dbReference>
<dbReference type="KEGG" id="cmp:Cha6605_4004"/>
<dbReference type="PANTHER" id="PTHR31302:SF31">
    <property type="entry name" value="PHOSPHODIESTERASE YAEI"/>
    <property type="match status" value="1"/>
</dbReference>
<dbReference type="CDD" id="cd07385">
    <property type="entry name" value="MPP_YkuE_C"/>
    <property type="match status" value="1"/>
</dbReference>
<keyword evidence="2 4" id="KW-0378">Hydrolase</keyword>
<evidence type="ECO:0000256" key="2">
    <source>
        <dbReference type="ARBA" id="ARBA00022801"/>
    </source>
</evidence>
<dbReference type="InterPro" id="IPR051158">
    <property type="entry name" value="Metallophosphoesterase_sf"/>
</dbReference>
<dbReference type="EMBL" id="CP003600">
    <property type="protein sequence ID" value="AFY94966.1"/>
    <property type="molecule type" value="Genomic_DNA"/>
</dbReference>
<dbReference type="eggNOG" id="COG1408">
    <property type="taxonomic scope" value="Bacteria"/>
</dbReference>
<protein>
    <submittedName>
        <fullName evidence="4">Putative phosphohydrolase</fullName>
    </submittedName>
</protein>
<evidence type="ECO:0000313" key="4">
    <source>
        <dbReference type="EMBL" id="AFY94966.1"/>
    </source>
</evidence>
<dbReference type="InterPro" id="IPR029052">
    <property type="entry name" value="Metallo-depent_PP-like"/>
</dbReference>
<dbReference type="GO" id="GO:0008758">
    <property type="term" value="F:UDP-2,3-diacylglucosamine hydrolase activity"/>
    <property type="evidence" value="ECO:0007669"/>
    <property type="project" value="TreeGrafter"/>
</dbReference>
<proteinExistence type="predicted"/>
<dbReference type="Pfam" id="PF00149">
    <property type="entry name" value="Metallophos"/>
    <property type="match status" value="1"/>
</dbReference>
<dbReference type="Proteomes" id="UP000010366">
    <property type="component" value="Chromosome"/>
</dbReference>
<keyword evidence="1" id="KW-0479">Metal-binding</keyword>
<evidence type="ECO:0000313" key="5">
    <source>
        <dbReference type="Proteomes" id="UP000010366"/>
    </source>
</evidence>
<name>K9UKJ2_CHAP6</name>
<dbReference type="PANTHER" id="PTHR31302">
    <property type="entry name" value="TRANSMEMBRANE PROTEIN WITH METALLOPHOSPHOESTERASE DOMAIN-RELATED"/>
    <property type="match status" value="1"/>
</dbReference>
<dbReference type="GO" id="GO:0046872">
    <property type="term" value="F:metal ion binding"/>
    <property type="evidence" value="ECO:0007669"/>
    <property type="project" value="UniProtKB-KW"/>
</dbReference>
<organism evidence="4 5">
    <name type="scientific">Chamaesiphon minutus (strain ATCC 27169 / PCC 6605)</name>
    <dbReference type="NCBI Taxonomy" id="1173020"/>
    <lineage>
        <taxon>Bacteria</taxon>
        <taxon>Bacillati</taxon>
        <taxon>Cyanobacteriota</taxon>
        <taxon>Cyanophyceae</taxon>
        <taxon>Gomontiellales</taxon>
        <taxon>Chamaesiphonaceae</taxon>
        <taxon>Chamaesiphon</taxon>
    </lineage>
</organism>
<feature type="domain" description="Calcineurin-like phosphoesterase" evidence="3">
    <location>
        <begin position="59"/>
        <end position="221"/>
    </location>
</feature>
<reference evidence="4 5" key="1">
    <citation type="submission" date="2012-05" db="EMBL/GenBank/DDBJ databases">
        <title>Finished chromosome of genome of Chamaesiphon sp. PCC 6605.</title>
        <authorList>
            <consortium name="US DOE Joint Genome Institute"/>
            <person name="Gugger M."/>
            <person name="Coursin T."/>
            <person name="Rippka R."/>
            <person name="Tandeau De Marsac N."/>
            <person name="Huntemann M."/>
            <person name="Wei C.-L."/>
            <person name="Han J."/>
            <person name="Detter J.C."/>
            <person name="Han C."/>
            <person name="Tapia R."/>
            <person name="Chen A."/>
            <person name="Kyrpides N."/>
            <person name="Mavromatis K."/>
            <person name="Markowitz V."/>
            <person name="Szeto E."/>
            <person name="Ivanova N."/>
            <person name="Pagani I."/>
            <person name="Pati A."/>
            <person name="Goodwin L."/>
            <person name="Nordberg H.P."/>
            <person name="Cantor M.N."/>
            <person name="Hua S.X."/>
            <person name="Woyke T."/>
            <person name="Kerfeld C.A."/>
        </authorList>
    </citation>
    <scope>NUCLEOTIDE SEQUENCE [LARGE SCALE GENOMIC DNA]</scope>
    <source>
        <strain evidence="5">ATCC 27169 / PCC 6605</strain>
    </source>
</reference>
<dbReference type="Gene3D" id="3.60.21.10">
    <property type="match status" value="1"/>
</dbReference>
<accession>K9UKJ2</accession>
<dbReference type="SUPFAM" id="SSF56300">
    <property type="entry name" value="Metallo-dependent phosphatases"/>
    <property type="match status" value="1"/>
</dbReference>
<dbReference type="RefSeq" id="WP_015161080.1">
    <property type="nucleotide sequence ID" value="NC_019697.1"/>
</dbReference>
<gene>
    <name evidence="4" type="ORF">Cha6605_4004</name>
</gene>
<evidence type="ECO:0000259" key="3">
    <source>
        <dbReference type="Pfam" id="PF00149"/>
    </source>
</evidence>
<dbReference type="GO" id="GO:0009245">
    <property type="term" value="P:lipid A biosynthetic process"/>
    <property type="evidence" value="ECO:0007669"/>
    <property type="project" value="TreeGrafter"/>
</dbReference>
<dbReference type="GO" id="GO:0003677">
    <property type="term" value="F:DNA binding"/>
    <property type="evidence" value="ECO:0007669"/>
    <property type="project" value="InterPro"/>
</dbReference>
<dbReference type="GO" id="GO:0016020">
    <property type="term" value="C:membrane"/>
    <property type="evidence" value="ECO:0007669"/>
    <property type="project" value="GOC"/>
</dbReference>
<evidence type="ECO:0000256" key="1">
    <source>
        <dbReference type="ARBA" id="ARBA00022723"/>
    </source>
</evidence>
<keyword evidence="5" id="KW-1185">Reference proteome</keyword>
<dbReference type="InterPro" id="IPR004843">
    <property type="entry name" value="Calcineurin-like_PHP"/>
</dbReference>
<dbReference type="HOGENOM" id="CLU_025443_3_2_3"/>
<sequence>MPKFKFKFLVVRAIKVLLVGCMLVFSVSVYAHKIEPNWLEITETQIELPQLDRAFNGYRIVQISDLHAGDGIDRAQLEKVVTLVNEQNPDLVVITGDLVSRLPRQHVDLLDTLTKLRPRDITLSVLGNHDVFNDAKPVRQAIAKAGVTLLENTIHTIHRQQATLHIAGVGDVFFKQDDLDRVLKQLPATGAAIMLAHEPDFADEVAATRRFGLQLSGHSHGGQIRLPFYDGYVPDLARKYPIGRYQVGDMTQYTNRGIGTIKVYSRFNCRPEISVFSLVAS</sequence>
<dbReference type="AlphaFoldDB" id="K9UKJ2"/>
<dbReference type="STRING" id="1173020.Cha6605_4004"/>